<evidence type="ECO:0000256" key="8">
    <source>
        <dbReference type="ARBA" id="ARBA00023128"/>
    </source>
</evidence>
<evidence type="ECO:0000259" key="12">
    <source>
        <dbReference type="PROSITE" id="PS50003"/>
    </source>
</evidence>
<dbReference type="Gene3D" id="2.30.29.30">
    <property type="entry name" value="Pleckstrin-homology domain (PH domain)/Phosphotyrosine-binding domain (PTB)"/>
    <property type="match status" value="1"/>
</dbReference>
<evidence type="ECO:0000256" key="7">
    <source>
        <dbReference type="ARBA" id="ARBA00022989"/>
    </source>
</evidence>
<protein>
    <recommendedName>
        <fullName evidence="12">PH domain-containing protein</fullName>
    </recommendedName>
</protein>
<dbReference type="GO" id="GO:0055085">
    <property type="term" value="P:transmembrane transport"/>
    <property type="evidence" value="ECO:0007669"/>
    <property type="project" value="InterPro"/>
</dbReference>
<keyword evidence="3" id="KW-0597">Phosphoprotein</keyword>
<accession>A0AAN7ZRN6</accession>
<evidence type="ECO:0000256" key="5">
    <source>
        <dbReference type="ARBA" id="ARBA00022737"/>
    </source>
</evidence>
<feature type="region of interest" description="Disordered" evidence="11">
    <location>
        <begin position="880"/>
        <end position="902"/>
    </location>
</feature>
<feature type="domain" description="PH" evidence="12">
    <location>
        <begin position="818"/>
        <end position="1083"/>
    </location>
</feature>
<feature type="region of interest" description="Disordered" evidence="11">
    <location>
        <begin position="989"/>
        <end position="1011"/>
    </location>
</feature>
<dbReference type="Pfam" id="PF20399">
    <property type="entry name" value="PH_20"/>
    <property type="match status" value="1"/>
</dbReference>
<dbReference type="SUPFAM" id="SSF103506">
    <property type="entry name" value="Mitochondrial carrier"/>
    <property type="match status" value="1"/>
</dbReference>
<evidence type="ECO:0000256" key="3">
    <source>
        <dbReference type="ARBA" id="ARBA00022553"/>
    </source>
</evidence>
<dbReference type="PROSITE" id="PS50003">
    <property type="entry name" value="PH_DOMAIN"/>
    <property type="match status" value="1"/>
</dbReference>
<dbReference type="Proteomes" id="UP001306508">
    <property type="component" value="Unassembled WGS sequence"/>
</dbReference>
<keyword evidence="2" id="KW-0813">Transport</keyword>
<evidence type="ECO:0000256" key="1">
    <source>
        <dbReference type="ARBA" id="ARBA00004448"/>
    </source>
</evidence>
<comment type="subcellular location">
    <subcellularLocation>
        <location evidence="1">Mitochondrion inner membrane</location>
        <topology evidence="1">Multi-pass membrane protein</topology>
    </subcellularLocation>
</comment>
<dbReference type="PANTHER" id="PTHR31941">
    <property type="entry name" value="CYTOSKELETAL SIGNALING PROTEIN SLM1"/>
    <property type="match status" value="1"/>
</dbReference>
<feature type="compositionally biased region" description="Low complexity" evidence="11">
    <location>
        <begin position="886"/>
        <end position="901"/>
    </location>
</feature>
<keyword evidence="4 10" id="KW-0812">Transmembrane</keyword>
<dbReference type="InterPro" id="IPR001849">
    <property type="entry name" value="PH_domain"/>
</dbReference>
<dbReference type="Pfam" id="PF00153">
    <property type="entry name" value="Mito_carr"/>
    <property type="match status" value="2"/>
</dbReference>
<evidence type="ECO:0000313" key="13">
    <source>
        <dbReference type="EMBL" id="KAK5778364.1"/>
    </source>
</evidence>
<dbReference type="InterPro" id="IPR011993">
    <property type="entry name" value="PH-like_dom_sf"/>
</dbReference>
<feature type="repeat" description="Solcar" evidence="10">
    <location>
        <begin position="12"/>
        <end position="109"/>
    </location>
</feature>
<evidence type="ECO:0000256" key="11">
    <source>
        <dbReference type="SAM" id="MobiDB-lite"/>
    </source>
</evidence>
<evidence type="ECO:0000256" key="6">
    <source>
        <dbReference type="ARBA" id="ARBA00022792"/>
    </source>
</evidence>
<organism evidence="13 14">
    <name type="scientific">Arxiozyma heterogenica</name>
    <dbReference type="NCBI Taxonomy" id="278026"/>
    <lineage>
        <taxon>Eukaryota</taxon>
        <taxon>Fungi</taxon>
        <taxon>Dikarya</taxon>
        <taxon>Ascomycota</taxon>
        <taxon>Saccharomycotina</taxon>
        <taxon>Saccharomycetes</taxon>
        <taxon>Saccharomycetales</taxon>
        <taxon>Saccharomycetaceae</taxon>
        <taxon>Arxiozyma</taxon>
    </lineage>
</organism>
<dbReference type="InterPro" id="IPR018108">
    <property type="entry name" value="MCP_transmembrane"/>
</dbReference>
<reference evidence="14" key="1">
    <citation type="submission" date="2023-07" db="EMBL/GenBank/DDBJ databases">
        <title>A draft genome of Kazachstania heterogenica Y-27499.</title>
        <authorList>
            <person name="Donic C."/>
            <person name="Kralova J.S."/>
            <person name="Fidel L."/>
            <person name="Ben-Dor S."/>
            <person name="Jung S."/>
        </authorList>
    </citation>
    <scope>NUCLEOTIDE SEQUENCE [LARGE SCALE GENOMIC DNA]</scope>
    <source>
        <strain evidence="14">Y27499</strain>
    </source>
</reference>
<keyword evidence="9 10" id="KW-0472">Membrane</keyword>
<keyword evidence="14" id="KW-1185">Reference proteome</keyword>
<keyword evidence="8" id="KW-0496">Mitochondrion</keyword>
<proteinExistence type="predicted"/>
<feature type="region of interest" description="Disordered" evidence="11">
    <location>
        <begin position="1328"/>
        <end position="1354"/>
    </location>
</feature>
<dbReference type="PANTHER" id="PTHR31941:SF15">
    <property type="entry name" value="ACTIVATOR OF SKN7 PROTEIN 10-RELATED"/>
    <property type="match status" value="1"/>
</dbReference>
<keyword evidence="6" id="KW-0999">Mitochondrion inner membrane</keyword>
<feature type="repeat" description="Solcar" evidence="10">
    <location>
        <begin position="117"/>
        <end position="202"/>
    </location>
</feature>
<dbReference type="SUPFAM" id="SSF50729">
    <property type="entry name" value="PH domain-like"/>
    <property type="match status" value="1"/>
</dbReference>
<keyword evidence="5" id="KW-0677">Repeat</keyword>
<sequence>MQSDHLRKGQDVNVIQSLVAGSVSGLMSRIVTAPLDTIKIRLQTTPTRYIKQTPSFTTLSSNSNLRLIIREMLVKEGMRSFWKGNTPGSLMYVVYGATQFSTYSVFNSLLAPRLNLPNELHSLIAGMVSGITCSFVSYPFDTLRTRFVANKDKKLFNLKDSCKDIWVHEGVRGFYNGCLTSMVTFTLASGIMFSTYESIKVYSENRLSNNNNRNSNSNSGGDGSDDDDRTRLNRVLSSSASTISAVASKIMTFPIDTVRRRIQLQDSIHLNKFFKTDQDLKIYREYRVKPIPNNPLDLNTPDSESATVSNNLTAIPNTTTTTTTPSTIPSTTLAIPKYQDDTDAKSIQSSQYLMEMLPDNLTMTREPSVITSNTTIPNISISHANTYSYSSKDLILPKTDFRSPYYISVPIPNPNAKPQKSLSNMDNNDNNDNEEYFVREYPTDILIDRFHKWKKILKGLIGYLREIAYSQEQFARINTQLKSSVKFHFLTDIEEGSNRLIDPLTTIKPVRKQQPKTIAQQKKMTDSSKQQQQQENETFDNTYNNNANNITNNMDTYHNNNNNNNNTNEYPFEYDILATSGFMKFGSGSIQDIQVVLKKHHLALANHQLKISKEISTVIIPKLESLRKDLGFKIKEIKELHSDFKTNMNHHLDLTHKLLHKYIASVKYMNSITKKKQQTQQTQQTDLTALQPKHDPYLLKLQLDLQLKRQIAEENYLQEAYINLQSSGMKLEKIIYSKIQNALQRYSALIDSEARLTIKNLCHELQQGMLSKPPAIEWDHFVNHHPTCLINWKSNDPLPTPRKFSDIIYPNMKTSFAKCIRAGYFYKKSNFSKEYRKGYFVLTPNYLHEFKSSNFYKNNNTTAAHANTGAATAAVANQSSGNITGSSSNHKSSSTHSSSTSLAQQDIATNNTLSYTGQQTQQQNQQPSLTPIMSIPLNDCSLVKVSDHHFTLKGKAIFIDSINKTKNPSLANAYNNSFVSLSTSMSSNSLSNSGSSLGATTPNKSSMLSKKSRFSKLLNPGKSRQLKQEKQQRLSELQQETSIKEQESKNIVTWVFKTCNDEPEDSNEKHFKKWVQDLKHLCSYNTTNERMQYIEEKLWKSHLHRSSKLMHMTSGMSSPNINEYNGSTGNFETSYSTVQLMENAMKNSNANNNNNNSLTKPQYISINNTPMLNAESSFRSKINTPAIDDNGNLVTMAERKSYSFSPNHSSTLDLSTTANNDQPYLSTQQQWQAHPNLPTVITPTGSSTSTRYGHHQRNVSLPVSLGQMNIVNSPASVTSEVSGYFAIPVNRSSNEQLPNAMTPPLSRTTSRGASSVNINRLPKVRLNNQDMKDNSNRPTIKENASTGSLPSLNKQNTTELYQRTNSSATNLQTLQTSRVHPIRKHKKNVSFTSLNSLMFAKKSGSNHAFTGNQFIGGGIREDDDDNDSDKPNQPALNDKIKLNQSIYS</sequence>
<dbReference type="InterPro" id="IPR046869">
    <property type="entry name" value="SLM1/RGC1-like_PH"/>
</dbReference>
<feature type="compositionally biased region" description="Polar residues" evidence="11">
    <location>
        <begin position="515"/>
        <end position="535"/>
    </location>
</feature>
<evidence type="ECO:0000256" key="10">
    <source>
        <dbReference type="PROSITE-ProRule" id="PRU00282"/>
    </source>
</evidence>
<keyword evidence="7" id="KW-1133">Transmembrane helix</keyword>
<evidence type="ECO:0000313" key="14">
    <source>
        <dbReference type="Proteomes" id="UP001306508"/>
    </source>
</evidence>
<feature type="compositionally biased region" description="Low complexity" evidence="11">
    <location>
        <begin position="539"/>
        <end position="565"/>
    </location>
</feature>
<gene>
    <name evidence="13" type="ORF">RI543_004025</name>
</gene>
<feature type="compositionally biased region" description="Polar residues" evidence="11">
    <location>
        <begin position="998"/>
        <end position="1009"/>
    </location>
</feature>
<dbReference type="InterPro" id="IPR002067">
    <property type="entry name" value="MCP"/>
</dbReference>
<dbReference type="SMART" id="SM00233">
    <property type="entry name" value="PH"/>
    <property type="match status" value="1"/>
</dbReference>
<feature type="region of interest" description="Disordered" evidence="11">
    <location>
        <begin position="1295"/>
        <end position="1314"/>
    </location>
</feature>
<name>A0AAN7ZRN6_9SACH</name>
<dbReference type="Gene3D" id="1.50.40.10">
    <property type="entry name" value="Mitochondrial carrier domain"/>
    <property type="match status" value="1"/>
</dbReference>
<feature type="region of interest" description="Disordered" evidence="11">
    <location>
        <begin position="1411"/>
        <end position="1448"/>
    </location>
</feature>
<feature type="compositionally biased region" description="Polar residues" evidence="11">
    <location>
        <begin position="1336"/>
        <end position="1354"/>
    </location>
</feature>
<feature type="region of interest" description="Disordered" evidence="11">
    <location>
        <begin position="207"/>
        <end position="230"/>
    </location>
</feature>
<dbReference type="EMBL" id="JAWIZZ010000053">
    <property type="protein sequence ID" value="KAK5778364.1"/>
    <property type="molecule type" value="Genomic_DNA"/>
</dbReference>
<dbReference type="PRINTS" id="PR00926">
    <property type="entry name" value="MITOCARRIER"/>
</dbReference>
<feature type="region of interest" description="Disordered" evidence="11">
    <location>
        <begin position="1023"/>
        <end position="1042"/>
    </location>
</feature>
<comment type="caution">
    <text evidence="13">The sequence shown here is derived from an EMBL/GenBank/DDBJ whole genome shotgun (WGS) entry which is preliminary data.</text>
</comment>
<evidence type="ECO:0000256" key="4">
    <source>
        <dbReference type="ARBA" id="ARBA00022692"/>
    </source>
</evidence>
<evidence type="ECO:0000256" key="9">
    <source>
        <dbReference type="ARBA" id="ARBA00023136"/>
    </source>
</evidence>
<dbReference type="InterPro" id="IPR023395">
    <property type="entry name" value="MCP_dom_sf"/>
</dbReference>
<dbReference type="PROSITE" id="PS50920">
    <property type="entry name" value="SOLCAR"/>
    <property type="match status" value="2"/>
</dbReference>
<feature type="region of interest" description="Disordered" evidence="11">
    <location>
        <begin position="511"/>
        <end position="565"/>
    </location>
</feature>
<evidence type="ECO:0000256" key="2">
    <source>
        <dbReference type="ARBA" id="ARBA00022448"/>
    </source>
</evidence>
<dbReference type="InterPro" id="IPR046868">
    <property type="entry name" value="BAR_4"/>
</dbReference>
<dbReference type="Pfam" id="PF20400">
    <property type="entry name" value="BAR_4"/>
    <property type="match status" value="1"/>
</dbReference>
<feature type="compositionally biased region" description="Low complexity" evidence="11">
    <location>
        <begin position="207"/>
        <end position="219"/>
    </location>
</feature>
<dbReference type="GO" id="GO:0005743">
    <property type="term" value="C:mitochondrial inner membrane"/>
    <property type="evidence" value="ECO:0007669"/>
    <property type="project" value="UniProtKB-SubCell"/>
</dbReference>